<feature type="repeat" description="ANK" evidence="2">
    <location>
        <begin position="874"/>
        <end position="906"/>
    </location>
</feature>
<dbReference type="PROSITE" id="PS50837">
    <property type="entry name" value="NACHT"/>
    <property type="match status" value="1"/>
</dbReference>
<dbReference type="Pfam" id="PF24883">
    <property type="entry name" value="NPHP3_N"/>
    <property type="match status" value="1"/>
</dbReference>
<sequence length="1056" mass="118854">MLADALNEEPVDANLRMHHISACSHTLGSIKERLRKPEADLAKPDKLTRFQRKLKWPFTSDEMRELLSELDQHQSRIQLALSADTMNGILRLLARQEDSQFAAALLADDVRKTLEIGVRVQVDSRRQTVLDYFMKPEVNPQPSFERSIKLRHPLTGLWIRHYPNVQNWLTIPQSHVWLNGIPGAGKTVLAGTIIEDALRLSNERICAAFFYCDYRNDETKVPSSILGAVACQIALQKGKAFDVLQRYYNALHPSNRLRRKPSIEGLTATITIMSELYDQLLLVVDGVDECIDSTGDVLSALLSISSIDNSSLAILSRDEGNMREILGVEAFTEIEIAATTRDVELYITSELEARRRLRDLTATMKEEILNTREWLATRFALSLRQEINPTLVKDRADGMFRWVTCQLDYLCQLITDRKRRDALKKLPPDLPKSYLRILEGIPKSQSDLVEKVLHLVAFADPQLTIEELCSAVSVSSIDEELDKEDYVPCAEIMRYCSSLLHKSNKDQHLEFAHFSVRQFLKSNFSSDPAISRHKITKSRAQNILATQCLFILQSPNFQRHPLEANEELKDVVSRMADYPVYKYASWWWMRNARNHMSDLQLFNLVKQLFDPQKSGVFISWSVAFHLQLLQHLLFEGAVYLRGLDIGEVEVLLVDTILHGTFKPTHQASLLAIPEICRSLIDSERGYGSYEKLESPLALVLTGPGYLIGRLPGLANKFSYSAVDDAEEEEQSVLVSWAVSGFSKEPGYLEIAAAFIRAGFQFKFGGHDELRLHNVRYTYIKEDNTERAFETLIKALNPLVRTSSDAKDLCSWAWKTAVSLALKVTRDPFLIDTSISLSHESVVENAWYAVNNSDPGMLERALQDPRLKVSASGEGNRSLLTLAIHVGSSKIAKILIDGGCNVSAEDRGHRRPLHLWAKKRNWSGSNQEHIFRLLVKNGASSSVQDVHRKSVWHIAVSNLNALKLLVEAEDISCISEVLSTADNDGYTPVTAALRKQKTDCILILLQHCNGGDAYWQSPEPIFALAAGVGSEAVVKALVSQGAELETLQEDRTTPFIT</sequence>
<dbReference type="Gene3D" id="1.25.40.20">
    <property type="entry name" value="Ankyrin repeat-containing domain"/>
    <property type="match status" value="1"/>
</dbReference>
<proteinExistence type="predicted"/>
<protein>
    <submittedName>
        <fullName evidence="4">Uu.00g043150.m01.CDS01</fullName>
    </submittedName>
</protein>
<dbReference type="Pfam" id="PF12796">
    <property type="entry name" value="Ank_2"/>
    <property type="match status" value="1"/>
</dbReference>
<keyword evidence="2" id="KW-0040">ANK repeat</keyword>
<evidence type="ECO:0000259" key="3">
    <source>
        <dbReference type="PROSITE" id="PS50837"/>
    </source>
</evidence>
<evidence type="ECO:0000313" key="5">
    <source>
        <dbReference type="Proteomes" id="UP001295740"/>
    </source>
</evidence>
<dbReference type="SMART" id="SM00248">
    <property type="entry name" value="ANK"/>
    <property type="match status" value="5"/>
</dbReference>
<dbReference type="AlphaFoldDB" id="A0AAI8VBE5"/>
<dbReference type="Gene3D" id="3.40.50.300">
    <property type="entry name" value="P-loop containing nucleotide triphosphate hydrolases"/>
    <property type="match status" value="1"/>
</dbReference>
<comment type="caution">
    <text evidence="4">The sequence shown here is derived from an EMBL/GenBank/DDBJ whole genome shotgun (WGS) entry which is preliminary data.</text>
</comment>
<dbReference type="InterPro" id="IPR027417">
    <property type="entry name" value="P-loop_NTPase"/>
</dbReference>
<reference evidence="4" key="1">
    <citation type="submission" date="2023-10" db="EMBL/GenBank/DDBJ databases">
        <authorList>
            <person name="Hackl T."/>
        </authorList>
    </citation>
    <scope>NUCLEOTIDE SEQUENCE</scope>
</reference>
<evidence type="ECO:0000256" key="2">
    <source>
        <dbReference type="PROSITE-ProRule" id="PRU00023"/>
    </source>
</evidence>
<evidence type="ECO:0000256" key="1">
    <source>
        <dbReference type="ARBA" id="ARBA00022737"/>
    </source>
</evidence>
<name>A0AAI8VBE5_9PEZI</name>
<evidence type="ECO:0000313" key="4">
    <source>
        <dbReference type="EMBL" id="CAJ2501462.1"/>
    </source>
</evidence>
<dbReference type="InterPro" id="IPR036770">
    <property type="entry name" value="Ankyrin_rpt-contain_sf"/>
</dbReference>
<dbReference type="InterPro" id="IPR056884">
    <property type="entry name" value="NPHP3-like_N"/>
</dbReference>
<dbReference type="EMBL" id="CAUWAG010000003">
    <property type="protein sequence ID" value="CAJ2501462.1"/>
    <property type="molecule type" value="Genomic_DNA"/>
</dbReference>
<dbReference type="PROSITE" id="PS50088">
    <property type="entry name" value="ANK_REPEAT"/>
    <property type="match status" value="1"/>
</dbReference>
<accession>A0AAI8VBE5</accession>
<dbReference type="Proteomes" id="UP001295740">
    <property type="component" value="Unassembled WGS sequence"/>
</dbReference>
<keyword evidence="1" id="KW-0677">Repeat</keyword>
<dbReference type="InterPro" id="IPR002110">
    <property type="entry name" value="Ankyrin_rpt"/>
</dbReference>
<dbReference type="SUPFAM" id="SSF48403">
    <property type="entry name" value="Ankyrin repeat"/>
    <property type="match status" value="1"/>
</dbReference>
<dbReference type="SUPFAM" id="SSF52540">
    <property type="entry name" value="P-loop containing nucleoside triphosphate hydrolases"/>
    <property type="match status" value="1"/>
</dbReference>
<gene>
    <name evidence="4" type="ORF">KHLLAP_LOCUS1930</name>
</gene>
<dbReference type="PANTHER" id="PTHR10039:SF16">
    <property type="entry name" value="GPI INOSITOL-DEACYLASE"/>
    <property type="match status" value="1"/>
</dbReference>
<organism evidence="4 5">
    <name type="scientific">Anthostomella pinea</name>
    <dbReference type="NCBI Taxonomy" id="933095"/>
    <lineage>
        <taxon>Eukaryota</taxon>
        <taxon>Fungi</taxon>
        <taxon>Dikarya</taxon>
        <taxon>Ascomycota</taxon>
        <taxon>Pezizomycotina</taxon>
        <taxon>Sordariomycetes</taxon>
        <taxon>Xylariomycetidae</taxon>
        <taxon>Xylariales</taxon>
        <taxon>Xylariaceae</taxon>
        <taxon>Anthostomella</taxon>
    </lineage>
</organism>
<dbReference type="InterPro" id="IPR007111">
    <property type="entry name" value="NACHT_NTPase"/>
</dbReference>
<feature type="domain" description="NACHT" evidence="3">
    <location>
        <begin position="174"/>
        <end position="317"/>
    </location>
</feature>
<dbReference type="PANTHER" id="PTHR10039">
    <property type="entry name" value="AMELOGENIN"/>
    <property type="match status" value="1"/>
</dbReference>
<keyword evidence="5" id="KW-1185">Reference proteome</keyword>